<dbReference type="EMBL" id="OZ037954">
    <property type="protein sequence ID" value="CAL1699271.1"/>
    <property type="molecule type" value="Genomic_DNA"/>
</dbReference>
<feature type="transmembrane region" description="Helical" evidence="1">
    <location>
        <begin position="81"/>
        <end position="99"/>
    </location>
</feature>
<accession>A0ABP1CUB2</accession>
<reference evidence="3" key="1">
    <citation type="submission" date="2024-04" db="EMBL/GenBank/DDBJ databases">
        <authorList>
            <person name="Shaw F."/>
            <person name="Minotto A."/>
        </authorList>
    </citation>
    <scope>NUCLEOTIDE SEQUENCE [LARGE SCALE GENOMIC DNA]</scope>
</reference>
<evidence type="ECO:0000313" key="2">
    <source>
        <dbReference type="EMBL" id="CAL1699271.1"/>
    </source>
</evidence>
<evidence type="ECO:0000313" key="3">
    <source>
        <dbReference type="Proteomes" id="UP001497453"/>
    </source>
</evidence>
<gene>
    <name evidence="2" type="ORF">GFSPODELE1_LOCUS2585</name>
</gene>
<organism evidence="2 3">
    <name type="scientific">Somion occarium</name>
    <dbReference type="NCBI Taxonomy" id="3059160"/>
    <lineage>
        <taxon>Eukaryota</taxon>
        <taxon>Fungi</taxon>
        <taxon>Dikarya</taxon>
        <taxon>Basidiomycota</taxon>
        <taxon>Agaricomycotina</taxon>
        <taxon>Agaricomycetes</taxon>
        <taxon>Polyporales</taxon>
        <taxon>Cerrenaceae</taxon>
        <taxon>Somion</taxon>
    </lineage>
</organism>
<protein>
    <submittedName>
        <fullName evidence="2">Uncharacterized protein</fullName>
    </submittedName>
</protein>
<evidence type="ECO:0000256" key="1">
    <source>
        <dbReference type="SAM" id="Phobius"/>
    </source>
</evidence>
<keyword evidence="1" id="KW-0472">Membrane</keyword>
<name>A0ABP1CUB2_9APHY</name>
<sequence length="142" mass="15415">MSQPQAMQVRHPLSVIFLLHIALEVPIALQGLLSPAALPFLQLNNTTVVFIKLYAALVAGTCAAALLCFSLPEFLPGKRALAIALCLYHVTCSTILYGAPRIIPYSFGPLAESYTASPPRSFGEHCMDLSVWVWPYGGKLRS</sequence>
<proteinExistence type="predicted"/>
<dbReference type="Proteomes" id="UP001497453">
    <property type="component" value="Chromosome 11"/>
</dbReference>
<feature type="transmembrane region" description="Helical" evidence="1">
    <location>
        <begin position="12"/>
        <end position="29"/>
    </location>
</feature>
<keyword evidence="1" id="KW-0812">Transmembrane</keyword>
<keyword evidence="1" id="KW-1133">Transmembrane helix</keyword>
<feature type="transmembrane region" description="Helical" evidence="1">
    <location>
        <begin position="49"/>
        <end position="69"/>
    </location>
</feature>
<keyword evidence="3" id="KW-1185">Reference proteome</keyword>